<keyword evidence="3" id="KW-0175">Coiled coil</keyword>
<dbReference type="GO" id="GO:0000226">
    <property type="term" value="P:microtubule cytoskeleton organization"/>
    <property type="evidence" value="ECO:0007669"/>
    <property type="project" value="InterPro"/>
</dbReference>
<dbReference type="GO" id="GO:0005874">
    <property type="term" value="C:microtubule"/>
    <property type="evidence" value="ECO:0007669"/>
    <property type="project" value="UniProtKB-KW"/>
</dbReference>
<dbReference type="GO" id="GO:0005819">
    <property type="term" value="C:spindle"/>
    <property type="evidence" value="ECO:0007669"/>
    <property type="project" value="TreeGrafter"/>
</dbReference>
<evidence type="ECO:0000256" key="2">
    <source>
        <dbReference type="ARBA" id="ARBA00022701"/>
    </source>
</evidence>
<dbReference type="InterPro" id="IPR007145">
    <property type="entry name" value="MAP65_Ase1_PRC1"/>
</dbReference>
<dbReference type="PANTHER" id="PTHR19321:SF0">
    <property type="entry name" value="65-KDA MICROTUBULE-ASSOCIATED PROTEIN 6"/>
    <property type="match status" value="1"/>
</dbReference>
<feature type="coiled-coil region" evidence="3">
    <location>
        <begin position="53"/>
        <end position="80"/>
    </location>
</feature>
<dbReference type="GO" id="GO:0005737">
    <property type="term" value="C:cytoplasm"/>
    <property type="evidence" value="ECO:0007669"/>
    <property type="project" value="TreeGrafter"/>
</dbReference>
<evidence type="ECO:0008006" key="7">
    <source>
        <dbReference type="Google" id="ProtNLM"/>
    </source>
</evidence>
<name>A0A9Q0HWS6_9POAL</name>
<dbReference type="EMBL" id="JAMQYH010000001">
    <property type="protein sequence ID" value="KAJ1701519.1"/>
    <property type="molecule type" value="Genomic_DNA"/>
</dbReference>
<sequence length="641" mass="73282">MVSVGVGFGGMNCVTMESGCGALLKELQQIWGEIGESEAEKKSKLMEIERECLEVYRRKVDEANRTRAQLHQSIVAKEAEVASIMASLGELSLNSMKDTNMAAPLKDKIANVTPLLETLRLRREERIRQFSEIRFQIETILSELSDSQQITVSGSTVNDEQDFSVRRLNEYQAELKALQKEKSDRLQKVLEYVNQVHCLCGVLGLDFKETVHQVHPSLHRSGGPNQSTNISNSTIDGLSQMVLRLKDERKEKLQKLREMVEGLFKLWKLMDTSQEERARYAKLTSIAQSSEDTITFSGALSQEMLDQAEAEVERLTKLKASRLKELVMKRRVELEDICKAAHIEPDSSTAPEKTDALIDSGLVDPSELLANLEAEIMKAREDSMSRKDIMDRINKWLAACDEETWLEEYNKDDNRYSAGRGSHLNLRRAEKARILVTKIPAMVDNLIGRTFVWEDEKNTPFMYDGVRKPIYHLSVHFSYFFLRSIRNVCLDFMTNFQVRLVCLLEEYKLGRQEKEEEKRRFRDQKKLQSMLQTEKELRFGSKPTPKKSNSFNRRASGPHQGNGNGFMTPSPRRQSFYGGATPELLTPRSHSGRYNNFNREMRRLSTAPLNFVAIPKEDSVSTFTSVSGSEPESPLQRNLML</sequence>
<protein>
    <recommendedName>
        <fullName evidence="7">Microtubule associated protein</fullName>
    </recommendedName>
</protein>
<comment type="similarity">
    <text evidence="1">Belongs to the MAP65/ASE1 family.</text>
</comment>
<dbReference type="AlphaFoldDB" id="A0A9Q0HWS6"/>
<proteinExistence type="inferred from homology"/>
<dbReference type="Gene3D" id="1.20.58.1520">
    <property type="match status" value="1"/>
</dbReference>
<feature type="region of interest" description="Disordered" evidence="4">
    <location>
        <begin position="622"/>
        <end position="641"/>
    </location>
</feature>
<dbReference type="Proteomes" id="UP001151287">
    <property type="component" value="Unassembled WGS sequence"/>
</dbReference>
<gene>
    <name evidence="5" type="ORF">LUZ63_001298</name>
</gene>
<feature type="compositionally biased region" description="Polar residues" evidence="4">
    <location>
        <begin position="546"/>
        <end position="570"/>
    </location>
</feature>
<evidence type="ECO:0000256" key="3">
    <source>
        <dbReference type="SAM" id="Coils"/>
    </source>
</evidence>
<dbReference type="OrthoDB" id="642895at2759"/>
<feature type="coiled-coil region" evidence="3">
    <location>
        <begin position="161"/>
        <end position="188"/>
    </location>
</feature>
<dbReference type="PANTHER" id="PTHR19321">
    <property type="entry name" value="PROTEIN REGULATOR OF CYTOKINESIS 1 PRC1-RELATED"/>
    <property type="match status" value="1"/>
</dbReference>
<evidence type="ECO:0000256" key="4">
    <source>
        <dbReference type="SAM" id="MobiDB-lite"/>
    </source>
</evidence>
<dbReference type="Pfam" id="PF03999">
    <property type="entry name" value="MAP65_ASE1"/>
    <property type="match status" value="1"/>
</dbReference>
<comment type="caution">
    <text evidence="5">The sequence shown here is derived from an EMBL/GenBank/DDBJ whole genome shotgun (WGS) entry which is preliminary data.</text>
</comment>
<evidence type="ECO:0000256" key="1">
    <source>
        <dbReference type="ARBA" id="ARBA00006187"/>
    </source>
</evidence>
<keyword evidence="6" id="KW-1185">Reference proteome</keyword>
<reference evidence="5" key="1">
    <citation type="journal article" date="2022" name="Cell">
        <title>Repeat-based holocentromeres influence genome architecture and karyotype evolution.</title>
        <authorList>
            <person name="Hofstatter P.G."/>
            <person name="Thangavel G."/>
            <person name="Lux T."/>
            <person name="Neumann P."/>
            <person name="Vondrak T."/>
            <person name="Novak P."/>
            <person name="Zhang M."/>
            <person name="Costa L."/>
            <person name="Castellani M."/>
            <person name="Scott A."/>
            <person name="Toegelov H."/>
            <person name="Fuchs J."/>
            <person name="Mata-Sucre Y."/>
            <person name="Dias Y."/>
            <person name="Vanzela A.L.L."/>
            <person name="Huettel B."/>
            <person name="Almeida C.C.S."/>
            <person name="Simkova H."/>
            <person name="Souza G."/>
            <person name="Pedrosa-Harand A."/>
            <person name="Macas J."/>
            <person name="Mayer K.F.X."/>
            <person name="Houben A."/>
            <person name="Marques A."/>
        </authorList>
    </citation>
    <scope>NUCLEOTIDE SEQUENCE</scope>
    <source>
        <strain evidence="5">RhyBre1mFocal</strain>
    </source>
</reference>
<accession>A0A9Q0HWS6</accession>
<feature type="region of interest" description="Disordered" evidence="4">
    <location>
        <begin position="514"/>
        <end position="570"/>
    </location>
</feature>
<dbReference type="GO" id="GO:0008017">
    <property type="term" value="F:microtubule binding"/>
    <property type="evidence" value="ECO:0007669"/>
    <property type="project" value="InterPro"/>
</dbReference>
<evidence type="ECO:0000313" key="5">
    <source>
        <dbReference type="EMBL" id="KAJ1701519.1"/>
    </source>
</evidence>
<keyword evidence="2" id="KW-0493">Microtubule</keyword>
<evidence type="ECO:0000313" key="6">
    <source>
        <dbReference type="Proteomes" id="UP001151287"/>
    </source>
</evidence>
<feature type="compositionally biased region" description="Basic and acidic residues" evidence="4">
    <location>
        <begin position="514"/>
        <end position="526"/>
    </location>
</feature>
<organism evidence="5 6">
    <name type="scientific">Rhynchospora breviuscula</name>
    <dbReference type="NCBI Taxonomy" id="2022672"/>
    <lineage>
        <taxon>Eukaryota</taxon>
        <taxon>Viridiplantae</taxon>
        <taxon>Streptophyta</taxon>
        <taxon>Embryophyta</taxon>
        <taxon>Tracheophyta</taxon>
        <taxon>Spermatophyta</taxon>
        <taxon>Magnoliopsida</taxon>
        <taxon>Liliopsida</taxon>
        <taxon>Poales</taxon>
        <taxon>Cyperaceae</taxon>
        <taxon>Cyperoideae</taxon>
        <taxon>Rhynchosporeae</taxon>
        <taxon>Rhynchospora</taxon>
    </lineage>
</organism>